<gene>
    <name evidence="1" type="ORF">LZZ85_00770</name>
</gene>
<dbReference type="EMBL" id="JAKLTR010000001">
    <property type="protein sequence ID" value="MCG2612783.1"/>
    <property type="molecule type" value="Genomic_DNA"/>
</dbReference>
<dbReference type="Proteomes" id="UP001165367">
    <property type="component" value="Unassembled WGS sequence"/>
</dbReference>
<name>A0ABS9KKE7_9BACT</name>
<evidence type="ECO:0000313" key="1">
    <source>
        <dbReference type="EMBL" id="MCG2612783.1"/>
    </source>
</evidence>
<sequence length="59" mass="6690">MNELIEMVNEEFEEEEIFISGDVLYKDNISGSSGGHLKIADSHWQPIAITLIWMHSVGE</sequence>
<evidence type="ECO:0000313" key="2">
    <source>
        <dbReference type="Proteomes" id="UP001165367"/>
    </source>
</evidence>
<proteinExistence type="predicted"/>
<reference evidence="1" key="1">
    <citation type="submission" date="2022-01" db="EMBL/GenBank/DDBJ databases">
        <authorList>
            <person name="Jo J.-H."/>
            <person name="Im W.-T."/>
        </authorList>
    </citation>
    <scope>NUCLEOTIDE SEQUENCE</scope>
    <source>
        <strain evidence="1">NA20</strain>
    </source>
</reference>
<dbReference type="RefSeq" id="WP_237868012.1">
    <property type="nucleotide sequence ID" value="NZ_JAKLTR010000001.1"/>
</dbReference>
<keyword evidence="2" id="KW-1185">Reference proteome</keyword>
<organism evidence="1 2">
    <name type="scientific">Terrimonas ginsenosidimutans</name>
    <dbReference type="NCBI Taxonomy" id="2908004"/>
    <lineage>
        <taxon>Bacteria</taxon>
        <taxon>Pseudomonadati</taxon>
        <taxon>Bacteroidota</taxon>
        <taxon>Chitinophagia</taxon>
        <taxon>Chitinophagales</taxon>
        <taxon>Chitinophagaceae</taxon>
        <taxon>Terrimonas</taxon>
    </lineage>
</organism>
<protein>
    <submittedName>
        <fullName evidence="1">Uncharacterized protein</fullName>
    </submittedName>
</protein>
<comment type="caution">
    <text evidence="1">The sequence shown here is derived from an EMBL/GenBank/DDBJ whole genome shotgun (WGS) entry which is preliminary data.</text>
</comment>
<accession>A0ABS9KKE7</accession>